<accession>A0AAW1YNU5</accession>
<sequence length="99" mass="11629">MASLSVIFSLKRKVESLERRSSKKKKSSCSMIDYLCDKFQAADKLEKIDCVKLEDHIKECIFKWMPADQYDKHIREIRGNTLNVIGDELIKFEKELKES</sequence>
<evidence type="ECO:0000313" key="1">
    <source>
        <dbReference type="EMBL" id="KAK9950140.1"/>
    </source>
</evidence>
<protein>
    <recommendedName>
        <fullName evidence="3">COX assembly mitochondrial protein</fullName>
    </recommendedName>
</protein>
<evidence type="ECO:0000313" key="2">
    <source>
        <dbReference type="Proteomes" id="UP001457282"/>
    </source>
</evidence>
<comment type="caution">
    <text evidence="1">The sequence shown here is derived from an EMBL/GenBank/DDBJ whole genome shotgun (WGS) entry which is preliminary data.</text>
</comment>
<dbReference type="AlphaFoldDB" id="A0AAW1YNU5"/>
<name>A0AAW1YNU5_RUBAR</name>
<proteinExistence type="predicted"/>
<dbReference type="EMBL" id="JBEDUW010000001">
    <property type="protein sequence ID" value="KAK9950140.1"/>
    <property type="molecule type" value="Genomic_DNA"/>
</dbReference>
<keyword evidence="2" id="KW-1185">Reference proteome</keyword>
<evidence type="ECO:0008006" key="3">
    <source>
        <dbReference type="Google" id="ProtNLM"/>
    </source>
</evidence>
<organism evidence="1 2">
    <name type="scientific">Rubus argutus</name>
    <name type="common">Southern blackberry</name>
    <dbReference type="NCBI Taxonomy" id="59490"/>
    <lineage>
        <taxon>Eukaryota</taxon>
        <taxon>Viridiplantae</taxon>
        <taxon>Streptophyta</taxon>
        <taxon>Embryophyta</taxon>
        <taxon>Tracheophyta</taxon>
        <taxon>Spermatophyta</taxon>
        <taxon>Magnoliopsida</taxon>
        <taxon>eudicotyledons</taxon>
        <taxon>Gunneridae</taxon>
        <taxon>Pentapetalae</taxon>
        <taxon>rosids</taxon>
        <taxon>fabids</taxon>
        <taxon>Rosales</taxon>
        <taxon>Rosaceae</taxon>
        <taxon>Rosoideae</taxon>
        <taxon>Rosoideae incertae sedis</taxon>
        <taxon>Rubus</taxon>
    </lineage>
</organism>
<gene>
    <name evidence="1" type="ORF">M0R45_005642</name>
</gene>
<reference evidence="1 2" key="1">
    <citation type="journal article" date="2023" name="G3 (Bethesda)">
        <title>A chromosome-length genome assembly and annotation of blackberry (Rubus argutus, cv. 'Hillquist').</title>
        <authorList>
            <person name="Bruna T."/>
            <person name="Aryal R."/>
            <person name="Dudchenko O."/>
            <person name="Sargent D.J."/>
            <person name="Mead D."/>
            <person name="Buti M."/>
            <person name="Cavallini A."/>
            <person name="Hytonen T."/>
            <person name="Andres J."/>
            <person name="Pham M."/>
            <person name="Weisz D."/>
            <person name="Mascagni F."/>
            <person name="Usai G."/>
            <person name="Natali L."/>
            <person name="Bassil N."/>
            <person name="Fernandez G.E."/>
            <person name="Lomsadze A."/>
            <person name="Armour M."/>
            <person name="Olukolu B."/>
            <person name="Poorten T."/>
            <person name="Britton C."/>
            <person name="Davik J."/>
            <person name="Ashrafi H."/>
            <person name="Aiden E.L."/>
            <person name="Borodovsky M."/>
            <person name="Worthington M."/>
        </authorList>
    </citation>
    <scope>NUCLEOTIDE SEQUENCE [LARGE SCALE GENOMIC DNA]</scope>
    <source>
        <strain evidence="1">PI 553951</strain>
    </source>
</reference>
<dbReference type="Proteomes" id="UP001457282">
    <property type="component" value="Unassembled WGS sequence"/>
</dbReference>